<organism evidence="2 3">
    <name type="scientific">Polyplax serrata</name>
    <name type="common">Common mouse louse</name>
    <dbReference type="NCBI Taxonomy" id="468196"/>
    <lineage>
        <taxon>Eukaryota</taxon>
        <taxon>Metazoa</taxon>
        <taxon>Ecdysozoa</taxon>
        <taxon>Arthropoda</taxon>
        <taxon>Hexapoda</taxon>
        <taxon>Insecta</taxon>
        <taxon>Pterygota</taxon>
        <taxon>Neoptera</taxon>
        <taxon>Paraneoptera</taxon>
        <taxon>Psocodea</taxon>
        <taxon>Troctomorpha</taxon>
        <taxon>Phthiraptera</taxon>
        <taxon>Anoplura</taxon>
        <taxon>Polyplacidae</taxon>
        <taxon>Polyplax</taxon>
    </lineage>
</organism>
<reference evidence="2 3" key="1">
    <citation type="submission" date="2023-10" db="EMBL/GenBank/DDBJ databases">
        <title>Genomes of two closely related lineages of the louse Polyplax serrata with different host specificities.</title>
        <authorList>
            <person name="Martinu J."/>
            <person name="Tarabai H."/>
            <person name="Stefka J."/>
            <person name="Hypsa V."/>
        </authorList>
    </citation>
    <scope>NUCLEOTIDE SEQUENCE [LARGE SCALE GENOMIC DNA]</scope>
    <source>
        <strain evidence="2">HR10_N</strain>
    </source>
</reference>
<dbReference type="AlphaFoldDB" id="A0AAN8SAF1"/>
<dbReference type="Proteomes" id="UP001372834">
    <property type="component" value="Unassembled WGS sequence"/>
</dbReference>
<evidence type="ECO:0000313" key="3">
    <source>
        <dbReference type="Proteomes" id="UP001372834"/>
    </source>
</evidence>
<evidence type="ECO:0000256" key="1">
    <source>
        <dbReference type="SAM" id="MobiDB-lite"/>
    </source>
</evidence>
<feature type="region of interest" description="Disordered" evidence="1">
    <location>
        <begin position="66"/>
        <end position="111"/>
    </location>
</feature>
<dbReference type="EMBL" id="JAWJWE010000002">
    <property type="protein sequence ID" value="KAK6642498.1"/>
    <property type="molecule type" value="Genomic_DNA"/>
</dbReference>
<protein>
    <submittedName>
        <fullName evidence="2">Uncharacterized protein</fullName>
    </submittedName>
</protein>
<comment type="caution">
    <text evidence="2">The sequence shown here is derived from an EMBL/GenBank/DDBJ whole genome shotgun (WGS) entry which is preliminary data.</text>
</comment>
<name>A0AAN8SAF1_POLSC</name>
<proteinExistence type="predicted"/>
<accession>A0AAN8SAF1</accession>
<sequence>MSEYVYFKATLGRNLSDRTGTVDNTLQFDFSNNSDIGQQIADLSELANLNSEIENLKSLLKIERSKRNPTEELEEHTQTSVTQATEGGQEKSGGEATTKGNEEEKGNGARSWWDALKTAIKSVFWKVKYFFTGTTSETEKTKET</sequence>
<gene>
    <name evidence="2" type="ORF">RUM43_004000</name>
</gene>
<evidence type="ECO:0000313" key="2">
    <source>
        <dbReference type="EMBL" id="KAK6642498.1"/>
    </source>
</evidence>